<protein>
    <submittedName>
        <fullName evidence="2">Uncharacterized protein</fullName>
    </submittedName>
</protein>
<gene>
    <name evidence="2" type="ORF">L345_11408</name>
</gene>
<organism evidence="2 3">
    <name type="scientific">Ophiophagus hannah</name>
    <name type="common">King cobra</name>
    <name type="synonym">Naja hannah</name>
    <dbReference type="NCBI Taxonomy" id="8665"/>
    <lineage>
        <taxon>Eukaryota</taxon>
        <taxon>Metazoa</taxon>
        <taxon>Chordata</taxon>
        <taxon>Craniata</taxon>
        <taxon>Vertebrata</taxon>
        <taxon>Euteleostomi</taxon>
        <taxon>Lepidosauria</taxon>
        <taxon>Squamata</taxon>
        <taxon>Bifurcata</taxon>
        <taxon>Unidentata</taxon>
        <taxon>Episquamata</taxon>
        <taxon>Toxicofera</taxon>
        <taxon>Serpentes</taxon>
        <taxon>Colubroidea</taxon>
        <taxon>Elapidae</taxon>
        <taxon>Elapinae</taxon>
        <taxon>Ophiophagus</taxon>
    </lineage>
</organism>
<sequence length="212" mass="23458">MGMELRVLLGEPDPGWVRFFLWFLFVAQMTSWALAILAATSLPESWGELTMDPSHFGVHQPYILVARASRAEASLFLRSSSSSSSRAIFLPEAGGVHVQVGPELVVEKTSFLFPSKAYSRALEFWELKSTSLKVTMFGDLCDHALILTVTLTPGLQELQIPSHQTLNHFVLKEGEMRKGNVAKVGKKDRTHVVPAAILAYFWRPLGGESCSP</sequence>
<dbReference type="AlphaFoldDB" id="V8NL92"/>
<keyword evidence="1" id="KW-1133">Transmembrane helix</keyword>
<keyword evidence="1" id="KW-0472">Membrane</keyword>
<keyword evidence="3" id="KW-1185">Reference proteome</keyword>
<name>V8NL92_OPHHA</name>
<feature type="non-terminal residue" evidence="2">
    <location>
        <position position="1"/>
    </location>
</feature>
<evidence type="ECO:0000313" key="2">
    <source>
        <dbReference type="EMBL" id="ETE62835.1"/>
    </source>
</evidence>
<evidence type="ECO:0000256" key="1">
    <source>
        <dbReference type="SAM" id="Phobius"/>
    </source>
</evidence>
<accession>V8NL92</accession>
<keyword evidence="1" id="KW-0812">Transmembrane</keyword>
<dbReference type="EMBL" id="AZIM01003038">
    <property type="protein sequence ID" value="ETE62835.1"/>
    <property type="molecule type" value="Genomic_DNA"/>
</dbReference>
<dbReference type="Proteomes" id="UP000018936">
    <property type="component" value="Unassembled WGS sequence"/>
</dbReference>
<evidence type="ECO:0000313" key="3">
    <source>
        <dbReference type="Proteomes" id="UP000018936"/>
    </source>
</evidence>
<feature type="transmembrane region" description="Helical" evidence="1">
    <location>
        <begin position="20"/>
        <end position="42"/>
    </location>
</feature>
<proteinExistence type="predicted"/>
<reference evidence="2 3" key="1">
    <citation type="journal article" date="2013" name="Proc. Natl. Acad. Sci. U.S.A.">
        <title>The king cobra genome reveals dynamic gene evolution and adaptation in the snake venom system.</title>
        <authorList>
            <person name="Vonk F.J."/>
            <person name="Casewell N.R."/>
            <person name="Henkel C.V."/>
            <person name="Heimberg A.M."/>
            <person name="Jansen H.J."/>
            <person name="McCleary R.J."/>
            <person name="Kerkkamp H.M."/>
            <person name="Vos R.A."/>
            <person name="Guerreiro I."/>
            <person name="Calvete J.J."/>
            <person name="Wuster W."/>
            <person name="Woods A.E."/>
            <person name="Logan J.M."/>
            <person name="Harrison R.A."/>
            <person name="Castoe T.A."/>
            <person name="de Koning A.P."/>
            <person name="Pollock D.D."/>
            <person name="Yandell M."/>
            <person name="Calderon D."/>
            <person name="Renjifo C."/>
            <person name="Currier R.B."/>
            <person name="Salgado D."/>
            <person name="Pla D."/>
            <person name="Sanz L."/>
            <person name="Hyder A.S."/>
            <person name="Ribeiro J.M."/>
            <person name="Arntzen J.W."/>
            <person name="van den Thillart G.E."/>
            <person name="Boetzer M."/>
            <person name="Pirovano W."/>
            <person name="Dirks R.P."/>
            <person name="Spaink H.P."/>
            <person name="Duboule D."/>
            <person name="McGlinn E."/>
            <person name="Kini R.M."/>
            <person name="Richardson M.K."/>
        </authorList>
    </citation>
    <scope>NUCLEOTIDE SEQUENCE</scope>
    <source>
        <tissue evidence="2">Blood</tissue>
    </source>
</reference>
<comment type="caution">
    <text evidence="2">The sequence shown here is derived from an EMBL/GenBank/DDBJ whole genome shotgun (WGS) entry which is preliminary data.</text>
</comment>